<evidence type="ECO:0000256" key="1">
    <source>
        <dbReference type="SAM" id="MobiDB-lite"/>
    </source>
</evidence>
<organism evidence="2">
    <name type="scientific">Zooxanthella nutricula</name>
    <dbReference type="NCBI Taxonomy" id="1333877"/>
    <lineage>
        <taxon>Eukaryota</taxon>
        <taxon>Sar</taxon>
        <taxon>Alveolata</taxon>
        <taxon>Dinophyceae</taxon>
        <taxon>Peridiniales</taxon>
        <taxon>Peridiniales incertae sedis</taxon>
        <taxon>Zooxanthella</taxon>
    </lineage>
</organism>
<feature type="region of interest" description="Disordered" evidence="1">
    <location>
        <begin position="323"/>
        <end position="367"/>
    </location>
</feature>
<dbReference type="EMBL" id="HBGW01019796">
    <property type="protein sequence ID" value="CAD9530833.1"/>
    <property type="molecule type" value="Transcribed_RNA"/>
</dbReference>
<accession>A0A7S2IW78</accession>
<evidence type="ECO:0000313" key="2">
    <source>
        <dbReference type="EMBL" id="CAD9530833.1"/>
    </source>
</evidence>
<reference evidence="2" key="1">
    <citation type="submission" date="2021-01" db="EMBL/GenBank/DDBJ databases">
        <authorList>
            <person name="Corre E."/>
            <person name="Pelletier E."/>
            <person name="Niang G."/>
            <person name="Scheremetjew M."/>
            <person name="Finn R."/>
            <person name="Kale V."/>
            <person name="Holt S."/>
            <person name="Cochrane G."/>
            <person name="Meng A."/>
            <person name="Brown T."/>
            <person name="Cohen L."/>
        </authorList>
    </citation>
    <scope>NUCLEOTIDE SEQUENCE</scope>
    <source>
        <strain evidence="2">RCC3387</strain>
    </source>
</reference>
<proteinExistence type="predicted"/>
<feature type="compositionally biased region" description="Acidic residues" evidence="1">
    <location>
        <begin position="340"/>
        <end position="351"/>
    </location>
</feature>
<gene>
    <name evidence="2" type="ORF">BRAN1462_LOCUS12529</name>
</gene>
<protein>
    <submittedName>
        <fullName evidence="2">Uncharacterized protein</fullName>
    </submittedName>
</protein>
<feature type="region of interest" description="Disordered" evidence="1">
    <location>
        <begin position="29"/>
        <end position="73"/>
    </location>
</feature>
<sequence>MDDLWQNVRDGLSGCFALEGARSLSEGSDAFNSSYASTEPVLPTRAPGNAASSSSCALEPAKPALPPRVAGAESALAEGRAPLGGRPGGAVGRGRLLRAHETKITDALIWWQAEVRQRYTEARVINSPDNLANAVRIFDAVTKIVASESGLSEEDAKIRTIDLRSLIVWVLCGRGPWRLWAFFGSAMEQLKTELHLPSELGEIDIAPEIGQKAKTVMLNARHDPRGACQAQHKVVSMVANVIDQVDRWVGNAMGDLVSCSLEAVIEAVGKHDATILEHDATILDHGSSLHELRACTNDIRDLGEQCKRLRDKIESLEAEKATLVEKKPRLSGPPLPCAFEEPEGEDQDVQESEGSQQPDLEYVDDIL</sequence>
<name>A0A7S2IW78_9DINO</name>
<dbReference type="AlphaFoldDB" id="A0A7S2IW78"/>